<evidence type="ECO:0000313" key="4">
    <source>
        <dbReference type="Proteomes" id="UP000230391"/>
    </source>
</evidence>
<evidence type="ECO:0000256" key="1">
    <source>
        <dbReference type="SAM" id="Phobius"/>
    </source>
</evidence>
<feature type="transmembrane region" description="Helical" evidence="1">
    <location>
        <begin position="6"/>
        <end position="24"/>
    </location>
</feature>
<dbReference type="CDD" id="cd14814">
    <property type="entry name" value="Peptidase_M15"/>
    <property type="match status" value="1"/>
</dbReference>
<dbReference type="Gene3D" id="3.30.1380.10">
    <property type="match status" value="1"/>
</dbReference>
<dbReference type="InterPro" id="IPR009045">
    <property type="entry name" value="Zn_M74/Hedgehog-like"/>
</dbReference>
<dbReference type="Pfam" id="PF18895">
    <property type="entry name" value="T4SS_pilin"/>
    <property type="match status" value="1"/>
</dbReference>
<dbReference type="GO" id="GO:0008233">
    <property type="term" value="F:peptidase activity"/>
    <property type="evidence" value="ECO:0007669"/>
    <property type="project" value="InterPro"/>
</dbReference>
<keyword evidence="1" id="KW-1133">Transmembrane helix</keyword>
<feature type="transmembrane region" description="Helical" evidence="1">
    <location>
        <begin position="36"/>
        <end position="53"/>
    </location>
</feature>
<reference evidence="4" key="1">
    <citation type="submission" date="2017-09" db="EMBL/GenBank/DDBJ databases">
        <title>Depth-based differentiation of microbial function through sediment-hosted aquifers and enrichment of novel symbionts in the deep terrestrial subsurface.</title>
        <authorList>
            <person name="Probst A.J."/>
            <person name="Ladd B."/>
            <person name="Jarett J.K."/>
            <person name="Geller-Mcgrath D.E."/>
            <person name="Sieber C.M.K."/>
            <person name="Emerson J.B."/>
            <person name="Anantharaman K."/>
            <person name="Thomas B.C."/>
            <person name="Malmstrom R."/>
            <person name="Stieglmeier M."/>
            <person name="Klingl A."/>
            <person name="Woyke T."/>
            <person name="Ryan C.M."/>
            <person name="Banfield J.F."/>
        </authorList>
    </citation>
    <scope>NUCLEOTIDE SEQUENCE [LARGE SCALE GENOMIC DNA]</scope>
</reference>
<dbReference type="InterPro" id="IPR003709">
    <property type="entry name" value="VanY-like_core_dom"/>
</dbReference>
<accession>A0A2M8FFF9</accession>
<dbReference type="AlphaFoldDB" id="A0A2M8FFF9"/>
<protein>
    <recommendedName>
        <fullName evidence="2">D-alanyl-D-alanine carboxypeptidase-like core domain-containing protein</fullName>
    </recommendedName>
</protein>
<dbReference type="SUPFAM" id="SSF55166">
    <property type="entry name" value="Hedgehog/DD-peptidase"/>
    <property type="match status" value="1"/>
</dbReference>
<evidence type="ECO:0000313" key="3">
    <source>
        <dbReference type="EMBL" id="PJC56363.1"/>
    </source>
</evidence>
<dbReference type="InterPro" id="IPR043993">
    <property type="entry name" value="T4SS_pilin"/>
</dbReference>
<gene>
    <name evidence="3" type="ORF">CO026_00715</name>
</gene>
<keyword evidence="1" id="KW-0812">Transmembrane</keyword>
<sequence>IGILFVVFAVIMVIAGVGLVTSGGNQSALESAKSKFTNAIIGLIIILSAWLIVDTLMRGLLGNEGKLDNGGEMTGWLFWSQVECQRVITPNKEELIYDPNADASTVPTGSTGVNCSGTVLNLATIPGTSQQALPDVVDDFVRMRTAAANDGITLTVTYGYRSDELQEEIWYRHHCDSPAGCDTPVARPCSLGGNGSNHSKGEALDISIKNGELSWLQSHAGEYGFYNNLSNDLVHWSRTGR</sequence>
<dbReference type="Proteomes" id="UP000230391">
    <property type="component" value="Unassembled WGS sequence"/>
</dbReference>
<organism evidence="3 4">
    <name type="scientific">Candidatus Kaiserbacteria bacterium CG_4_9_14_0_2_um_filter_41_32</name>
    <dbReference type="NCBI Taxonomy" id="1974601"/>
    <lineage>
        <taxon>Bacteria</taxon>
        <taxon>Candidatus Kaiseribacteriota</taxon>
    </lineage>
</organism>
<comment type="caution">
    <text evidence="3">The sequence shown here is derived from an EMBL/GenBank/DDBJ whole genome shotgun (WGS) entry which is preliminary data.</text>
</comment>
<evidence type="ECO:0000259" key="2">
    <source>
        <dbReference type="Pfam" id="PF02557"/>
    </source>
</evidence>
<dbReference type="EMBL" id="PFRD01000036">
    <property type="protein sequence ID" value="PJC56363.1"/>
    <property type="molecule type" value="Genomic_DNA"/>
</dbReference>
<keyword evidence="1" id="KW-0472">Membrane</keyword>
<feature type="domain" description="D-alanyl-D-alanine carboxypeptidase-like core" evidence="2">
    <location>
        <begin position="134"/>
        <end position="227"/>
    </location>
</feature>
<dbReference type="Pfam" id="PF02557">
    <property type="entry name" value="VanY"/>
    <property type="match status" value="1"/>
</dbReference>
<feature type="non-terminal residue" evidence="3">
    <location>
        <position position="1"/>
    </location>
</feature>
<dbReference type="GO" id="GO:0006508">
    <property type="term" value="P:proteolysis"/>
    <property type="evidence" value="ECO:0007669"/>
    <property type="project" value="InterPro"/>
</dbReference>
<proteinExistence type="predicted"/>
<name>A0A2M8FFF9_9BACT</name>